<organism evidence="2">
    <name type="scientific">Anopheles funestus</name>
    <name type="common">African malaria mosquito</name>
    <dbReference type="NCBI Taxonomy" id="62324"/>
    <lineage>
        <taxon>Eukaryota</taxon>
        <taxon>Metazoa</taxon>
        <taxon>Ecdysozoa</taxon>
        <taxon>Arthropoda</taxon>
        <taxon>Hexapoda</taxon>
        <taxon>Insecta</taxon>
        <taxon>Pterygota</taxon>
        <taxon>Neoptera</taxon>
        <taxon>Endopterygota</taxon>
        <taxon>Diptera</taxon>
        <taxon>Nematocera</taxon>
        <taxon>Culicoidea</taxon>
        <taxon>Culicidae</taxon>
        <taxon>Anophelinae</taxon>
        <taxon>Anopheles</taxon>
    </lineage>
</organism>
<feature type="compositionally biased region" description="Acidic residues" evidence="1">
    <location>
        <begin position="65"/>
        <end position="75"/>
    </location>
</feature>
<feature type="region of interest" description="Disordered" evidence="1">
    <location>
        <begin position="1"/>
        <end position="88"/>
    </location>
</feature>
<proteinExistence type="predicted"/>
<name>A0A4Y0BQD8_ANOFN</name>
<dbReference type="AlphaFoldDB" id="A0A4Y0BQD8"/>
<feature type="region of interest" description="Disordered" evidence="1">
    <location>
        <begin position="288"/>
        <end position="312"/>
    </location>
</feature>
<feature type="compositionally biased region" description="Acidic residues" evidence="1">
    <location>
        <begin position="29"/>
        <end position="39"/>
    </location>
</feature>
<evidence type="ECO:0000256" key="1">
    <source>
        <dbReference type="SAM" id="MobiDB-lite"/>
    </source>
</evidence>
<dbReference type="VEuPathDB" id="VectorBase:AFUN022054"/>
<feature type="compositionally biased region" description="Basic and acidic residues" evidence="1">
    <location>
        <begin position="650"/>
        <end position="660"/>
    </location>
</feature>
<dbReference type="STRING" id="62324.A0A4Y0BQD8"/>
<feature type="region of interest" description="Disordered" evidence="1">
    <location>
        <begin position="628"/>
        <end position="660"/>
    </location>
</feature>
<evidence type="ECO:0000313" key="2">
    <source>
        <dbReference type="EnsemblMetazoa" id="AFUN022054-PA"/>
    </source>
</evidence>
<sequence>MVTTSAPKKVLPVAPKVSIPKATTPEPVYDYESDFESDESQPSAGCPSSESSAEHTESNNSSSEGGDDEDEDEGEEKIVPNAPTEVGTFASVQPQLEVKTQNSNASKNARSVDILSKISLNDITVPLYQFDPEEYAELRTNFGITSTVAYGKHTQTDCSLVSTASQTYGISVRERSTGMDEGFRSARKIEQEDDWNDQANDDEADNAIQSYSSLQNIERMFSTLNGALERRFSHMATTSSSRLLPSNISIMHDKRNHNHQRSILQLLRRAAPVMEALLESKRFRLQKANGNEQEQCETPIREHRSETAKSSADVVRSFDGGKMCPEFEIKLVQSSVKSDNFVLEFWARRTYSRPMYRFSSWSTVVCVDYEYRKHMMVFGGTSDGTIQMWLGDAGRSHLEVLSPHQILAPKLHQKHKLHCWEMVAIKVLPVPVIRDSSVEIGNENAFNQVFALFSTGVIIVWNVQTQKQENFGMENVLSAKIGPPEVSLVQSKVIDLSNRIGGRLPYDSLRTFENLLLHDHHQMVLSSNQTVIRLSHFVRSDFDPVLLVKPDASHSITNLKRMIQANDTLFVLYSNKTVRVLKLCTEPGGRESAQHRHRKQDDHPHLMLSVCTNKSCTIQSIVHDEAKRYGNSNGAGEGRADGGTIAPKITEPEKGDGDVNGKPRFHHGQQILFFDPQHPDGILKEAQLGDSTSVSYRERHLV</sequence>
<accession>A0A4Y0BQD8</accession>
<dbReference type="EnsemblMetazoa" id="AFUN022054-RA">
    <property type="protein sequence ID" value="AFUN022054-PA"/>
    <property type="gene ID" value="AFUN022054"/>
</dbReference>
<protein>
    <submittedName>
        <fullName evidence="2">Uncharacterized protein</fullName>
    </submittedName>
</protein>
<dbReference type="VEuPathDB" id="VectorBase:AFUN2_008377"/>
<reference evidence="2" key="1">
    <citation type="submission" date="2020-05" db="UniProtKB">
        <authorList>
            <consortium name="EnsemblMetazoa"/>
        </authorList>
    </citation>
    <scope>IDENTIFICATION</scope>
    <source>
        <strain evidence="2">FUMOZ</strain>
    </source>
</reference>